<keyword evidence="3" id="KW-1185">Reference proteome</keyword>
<feature type="compositionally biased region" description="Low complexity" evidence="1">
    <location>
        <begin position="9"/>
        <end position="24"/>
    </location>
</feature>
<protein>
    <submittedName>
        <fullName evidence="2">Protein grainyhead</fullName>
    </submittedName>
</protein>
<sequence>MEADQTGFSGSPPGSVAGVSAAASTCSDDTNNGESTPPNPGGVNRNQTFYNHSANDVTIKDKPDDDPPTVVVASNHTPLPSISEENWRAYYQNPPHLVVLNGATDDALYEATYKLPSLAKFGKSFIGKFPGVWSVVSTPTESELITPHTDTSPVPSPGQQPSDLSTPTIYLRGDGSNKVIVHSMEREDSVIQPVPDGVEAKAVDKDGGQALPLLAPAAVEVKPVEEADPQEVEMEVSRQRELQAEPSPHDLQLEGTPYQVGEFSPSSYEPLGTGQYSVLTNVVVTVAPPQYGAQTSAASNAYTITPGDYYREPTKKYAQRGQHQRLSRSCDNLPCLGTFDKTTNHLPMD</sequence>
<dbReference type="Proteomes" id="UP000886998">
    <property type="component" value="Unassembled WGS sequence"/>
</dbReference>
<comment type="caution">
    <text evidence="2">The sequence shown here is derived from an EMBL/GenBank/DDBJ whole genome shotgun (WGS) entry which is preliminary data.</text>
</comment>
<gene>
    <name evidence="2" type="primary">grh_3</name>
    <name evidence="2" type="ORF">TNIN_353151</name>
</gene>
<organism evidence="2 3">
    <name type="scientific">Trichonephila inaurata madagascariensis</name>
    <dbReference type="NCBI Taxonomy" id="2747483"/>
    <lineage>
        <taxon>Eukaryota</taxon>
        <taxon>Metazoa</taxon>
        <taxon>Ecdysozoa</taxon>
        <taxon>Arthropoda</taxon>
        <taxon>Chelicerata</taxon>
        <taxon>Arachnida</taxon>
        <taxon>Araneae</taxon>
        <taxon>Araneomorphae</taxon>
        <taxon>Entelegynae</taxon>
        <taxon>Araneoidea</taxon>
        <taxon>Nephilidae</taxon>
        <taxon>Trichonephila</taxon>
        <taxon>Trichonephila inaurata</taxon>
    </lineage>
</organism>
<feature type="region of interest" description="Disordered" evidence="1">
    <location>
        <begin position="143"/>
        <end position="162"/>
    </location>
</feature>
<dbReference type="OrthoDB" id="10529775at2759"/>
<proteinExistence type="predicted"/>
<evidence type="ECO:0000313" key="2">
    <source>
        <dbReference type="EMBL" id="GFY38042.1"/>
    </source>
</evidence>
<feature type="compositionally biased region" description="Polar residues" evidence="1">
    <location>
        <begin position="44"/>
        <end position="55"/>
    </location>
</feature>
<evidence type="ECO:0000313" key="3">
    <source>
        <dbReference type="Proteomes" id="UP000886998"/>
    </source>
</evidence>
<dbReference type="AlphaFoldDB" id="A0A8X7BPP8"/>
<reference evidence="2" key="1">
    <citation type="submission" date="2020-08" db="EMBL/GenBank/DDBJ databases">
        <title>Multicomponent nature underlies the extraordinary mechanical properties of spider dragline silk.</title>
        <authorList>
            <person name="Kono N."/>
            <person name="Nakamura H."/>
            <person name="Mori M."/>
            <person name="Yoshida Y."/>
            <person name="Ohtoshi R."/>
            <person name="Malay A.D."/>
            <person name="Moran D.A.P."/>
            <person name="Tomita M."/>
            <person name="Numata K."/>
            <person name="Arakawa K."/>
        </authorList>
    </citation>
    <scope>NUCLEOTIDE SEQUENCE</scope>
</reference>
<feature type="region of interest" description="Disordered" evidence="1">
    <location>
        <begin position="1"/>
        <end position="68"/>
    </location>
</feature>
<evidence type="ECO:0000256" key="1">
    <source>
        <dbReference type="SAM" id="MobiDB-lite"/>
    </source>
</evidence>
<feature type="compositionally biased region" description="Polar residues" evidence="1">
    <location>
        <begin position="25"/>
        <end position="36"/>
    </location>
</feature>
<dbReference type="EMBL" id="BMAV01000618">
    <property type="protein sequence ID" value="GFY38042.1"/>
    <property type="molecule type" value="Genomic_DNA"/>
</dbReference>
<name>A0A8X7BPP8_9ARAC</name>
<accession>A0A8X7BPP8</accession>